<protein>
    <submittedName>
        <fullName evidence="3">Uncharacterized protein</fullName>
    </submittedName>
</protein>
<evidence type="ECO:0000256" key="1">
    <source>
        <dbReference type="SAM" id="MobiDB-lite"/>
    </source>
</evidence>
<keyword evidence="4" id="KW-1185">Reference proteome</keyword>
<evidence type="ECO:0000256" key="2">
    <source>
        <dbReference type="SAM" id="Phobius"/>
    </source>
</evidence>
<dbReference type="Proteomes" id="UP000485058">
    <property type="component" value="Unassembled WGS sequence"/>
</dbReference>
<keyword evidence="2" id="KW-0472">Membrane</keyword>
<evidence type="ECO:0000313" key="4">
    <source>
        <dbReference type="Proteomes" id="UP000485058"/>
    </source>
</evidence>
<keyword evidence="2" id="KW-1133">Transmembrane helix</keyword>
<dbReference type="AlphaFoldDB" id="A0A699ZQ43"/>
<feature type="non-terminal residue" evidence="3">
    <location>
        <position position="99"/>
    </location>
</feature>
<accession>A0A699ZQ43</accession>
<gene>
    <name evidence="3" type="ORF">HaLaN_18199</name>
</gene>
<evidence type="ECO:0000313" key="3">
    <source>
        <dbReference type="EMBL" id="GFH20986.1"/>
    </source>
</evidence>
<proteinExistence type="predicted"/>
<comment type="caution">
    <text evidence="3">The sequence shown here is derived from an EMBL/GenBank/DDBJ whole genome shotgun (WGS) entry which is preliminary data.</text>
</comment>
<feature type="region of interest" description="Disordered" evidence="1">
    <location>
        <begin position="37"/>
        <end position="61"/>
    </location>
</feature>
<organism evidence="3 4">
    <name type="scientific">Haematococcus lacustris</name>
    <name type="common">Green alga</name>
    <name type="synonym">Haematococcus pluvialis</name>
    <dbReference type="NCBI Taxonomy" id="44745"/>
    <lineage>
        <taxon>Eukaryota</taxon>
        <taxon>Viridiplantae</taxon>
        <taxon>Chlorophyta</taxon>
        <taxon>core chlorophytes</taxon>
        <taxon>Chlorophyceae</taxon>
        <taxon>CS clade</taxon>
        <taxon>Chlamydomonadales</taxon>
        <taxon>Haematococcaceae</taxon>
        <taxon>Haematococcus</taxon>
    </lineage>
</organism>
<feature type="compositionally biased region" description="Basic and acidic residues" evidence="1">
    <location>
        <begin position="40"/>
        <end position="51"/>
    </location>
</feature>
<dbReference type="EMBL" id="BLLF01001739">
    <property type="protein sequence ID" value="GFH20986.1"/>
    <property type="molecule type" value="Genomic_DNA"/>
</dbReference>
<sequence>MSFNPATARNGPLNAIMFSVGVLVVFIGVFLLTKSGHSNPAEEHKEEDTVKAGEGAGIELAANPAYEEDGQGASGAVELGGSLDLPPKNKVGLDTLRFT</sequence>
<name>A0A699ZQ43_HAELA</name>
<feature type="transmembrane region" description="Helical" evidence="2">
    <location>
        <begin position="12"/>
        <end position="32"/>
    </location>
</feature>
<keyword evidence="2" id="KW-0812">Transmembrane</keyword>
<reference evidence="3 4" key="1">
    <citation type="submission" date="2020-02" db="EMBL/GenBank/DDBJ databases">
        <title>Draft genome sequence of Haematococcus lacustris strain NIES-144.</title>
        <authorList>
            <person name="Morimoto D."/>
            <person name="Nakagawa S."/>
            <person name="Yoshida T."/>
            <person name="Sawayama S."/>
        </authorList>
    </citation>
    <scope>NUCLEOTIDE SEQUENCE [LARGE SCALE GENOMIC DNA]</scope>
    <source>
        <strain evidence="3 4">NIES-144</strain>
    </source>
</reference>